<dbReference type="OrthoDB" id="1430975at2759"/>
<evidence type="ECO:0000313" key="2">
    <source>
        <dbReference type="EMBL" id="KAA0058252.1"/>
    </source>
</evidence>
<dbReference type="AlphaFoldDB" id="A0A5A7UQV0"/>
<accession>A0A5A7UQV0</accession>
<evidence type="ECO:0000256" key="1">
    <source>
        <dbReference type="SAM" id="MobiDB-lite"/>
    </source>
</evidence>
<reference evidence="2 3" key="1">
    <citation type="submission" date="2019-08" db="EMBL/GenBank/DDBJ databases">
        <title>Draft genome sequences of two oriental melons (Cucumis melo L. var makuwa).</title>
        <authorList>
            <person name="Kwon S.-Y."/>
        </authorList>
    </citation>
    <scope>NUCLEOTIDE SEQUENCE [LARGE SCALE GENOMIC DNA]</scope>
    <source>
        <strain evidence="3">cv. SW 3</strain>
        <tissue evidence="2">Leaf</tissue>
    </source>
</reference>
<organism evidence="2 3">
    <name type="scientific">Cucumis melo var. makuwa</name>
    <name type="common">Oriental melon</name>
    <dbReference type="NCBI Taxonomy" id="1194695"/>
    <lineage>
        <taxon>Eukaryota</taxon>
        <taxon>Viridiplantae</taxon>
        <taxon>Streptophyta</taxon>
        <taxon>Embryophyta</taxon>
        <taxon>Tracheophyta</taxon>
        <taxon>Spermatophyta</taxon>
        <taxon>Magnoliopsida</taxon>
        <taxon>eudicotyledons</taxon>
        <taxon>Gunneridae</taxon>
        <taxon>Pentapetalae</taxon>
        <taxon>rosids</taxon>
        <taxon>fabids</taxon>
        <taxon>Cucurbitales</taxon>
        <taxon>Cucurbitaceae</taxon>
        <taxon>Benincaseae</taxon>
        <taxon>Cucumis</taxon>
    </lineage>
</organism>
<evidence type="ECO:0000313" key="3">
    <source>
        <dbReference type="Proteomes" id="UP000321393"/>
    </source>
</evidence>
<protein>
    <submittedName>
        <fullName evidence="2">Envelope-like protein</fullName>
    </submittedName>
</protein>
<dbReference type="EMBL" id="SSTE01006842">
    <property type="protein sequence ID" value="KAA0058252.1"/>
    <property type="molecule type" value="Genomic_DNA"/>
</dbReference>
<comment type="caution">
    <text evidence="2">The sequence shown here is derived from an EMBL/GenBank/DDBJ whole genome shotgun (WGS) entry which is preliminary data.</text>
</comment>
<feature type="region of interest" description="Disordered" evidence="1">
    <location>
        <begin position="52"/>
        <end position="73"/>
    </location>
</feature>
<sequence>MVNTCTGTYAGKSSEEANEALSLKAAMHGVRIRGQWFKSTLPRRPYRLPLKKSQADISKSCHKPMQKEVGSRDDVSLAPLIKKASVPDVVTEKSTDHVLSVHSQGSSSSEGVFIPTPDLHHTSFIEPGPSPHSHRLAEGRTDVCNDEPPAGDDDVAELSILMTIMVSAITLDFSPSSPSIDVLASVLSGGTLSSWPVNGIPTVALSVKYAILHKIGIANWFPSSHTSSVSAALETFLYRICNDDRVDIASDALGPDLKTLSLGYRLFQGIEGIMVLSDISFWFKEGAVTSRMVTRAVHSSPDVGIIGRTGLTKFPIAGCKIMETIREGPSASRPLVLDGKNYSYWKPHMIFFIKTLDGRAWRALMAGYDPPMSTVDGVSVPKLEIE</sequence>
<proteinExistence type="predicted"/>
<gene>
    <name evidence="2" type="ORF">E6C27_scaffold274G005770</name>
</gene>
<dbReference type="Proteomes" id="UP000321393">
    <property type="component" value="Unassembled WGS sequence"/>
</dbReference>
<name>A0A5A7UQV0_CUCMM</name>